<evidence type="ECO:0000256" key="3">
    <source>
        <dbReference type="SAM" id="SignalP"/>
    </source>
</evidence>
<organism evidence="4 5">
    <name type="scientific">Caenorhabditis angaria</name>
    <dbReference type="NCBI Taxonomy" id="860376"/>
    <lineage>
        <taxon>Eukaryota</taxon>
        <taxon>Metazoa</taxon>
        <taxon>Ecdysozoa</taxon>
        <taxon>Nematoda</taxon>
        <taxon>Chromadorea</taxon>
        <taxon>Rhabditida</taxon>
        <taxon>Rhabditina</taxon>
        <taxon>Rhabditomorpha</taxon>
        <taxon>Rhabditoidea</taxon>
        <taxon>Rhabditidae</taxon>
        <taxon>Peloderinae</taxon>
        <taxon>Caenorhabditis</taxon>
    </lineage>
</organism>
<dbReference type="GO" id="GO:0005737">
    <property type="term" value="C:cytoplasm"/>
    <property type="evidence" value="ECO:0007669"/>
    <property type="project" value="TreeGrafter"/>
</dbReference>
<comment type="caution">
    <text evidence="4">The sequence shown here is derived from an EMBL/GenBank/DDBJ whole genome shotgun (WGS) entry which is preliminary data.</text>
</comment>
<dbReference type="GO" id="GO:0005634">
    <property type="term" value="C:nucleus"/>
    <property type="evidence" value="ECO:0007669"/>
    <property type="project" value="TreeGrafter"/>
</dbReference>
<accession>A0A9P1IUD2</accession>
<dbReference type="InterPro" id="IPR052304">
    <property type="entry name" value="PTTG1IP"/>
</dbReference>
<keyword evidence="3" id="KW-0732">Signal</keyword>
<dbReference type="Proteomes" id="UP001152747">
    <property type="component" value="Unassembled WGS sequence"/>
</dbReference>
<feature type="signal peptide" evidence="3">
    <location>
        <begin position="1"/>
        <end position="17"/>
    </location>
</feature>
<protein>
    <recommendedName>
        <fullName evidence="6">PSI domain-containing protein</fullName>
    </recommendedName>
</protein>
<feature type="transmembrane region" description="Helical" evidence="2">
    <location>
        <begin position="87"/>
        <end position="112"/>
    </location>
</feature>
<feature type="chain" id="PRO_5040438073" description="PSI domain-containing protein" evidence="3">
    <location>
        <begin position="18"/>
        <end position="183"/>
    </location>
</feature>
<dbReference type="PANTHER" id="PTHR15191:SF3">
    <property type="entry name" value="PITUITARY TUMOR-TRANSFORMING GENE PROTEIN-BINDING FACTOR"/>
    <property type="match status" value="1"/>
</dbReference>
<dbReference type="EMBL" id="CANHGI010000005">
    <property type="protein sequence ID" value="CAI5452313.1"/>
    <property type="molecule type" value="Genomic_DNA"/>
</dbReference>
<keyword evidence="5" id="KW-1185">Reference proteome</keyword>
<evidence type="ECO:0000256" key="1">
    <source>
        <dbReference type="SAM" id="MobiDB-lite"/>
    </source>
</evidence>
<evidence type="ECO:0000313" key="5">
    <source>
        <dbReference type="Proteomes" id="UP001152747"/>
    </source>
</evidence>
<reference evidence="4" key="1">
    <citation type="submission" date="2022-11" db="EMBL/GenBank/DDBJ databases">
        <authorList>
            <person name="Kikuchi T."/>
        </authorList>
    </citation>
    <scope>NUCLEOTIDE SEQUENCE</scope>
    <source>
        <strain evidence="4">PS1010</strain>
    </source>
</reference>
<evidence type="ECO:0000313" key="4">
    <source>
        <dbReference type="EMBL" id="CAI5452313.1"/>
    </source>
</evidence>
<sequence>MLKLILLTTVFMGSVTAQSGNMTWDDKTNYCKLTSNDINTCESCIGKGSNCFWCGGSTKQCMPFDWYYPGCNIKHVKYNVCWVSTSAAAIIIAICAGIIVVLLISCVCYCCCKWRNYNRIHKLAKAEKWAKKQETKKSELEKKHSERSDARKAEMDVYRQKYGLEKSDGFGTTSTSTSSNYKV</sequence>
<dbReference type="GO" id="GO:0006606">
    <property type="term" value="P:protein import into nucleus"/>
    <property type="evidence" value="ECO:0007669"/>
    <property type="project" value="TreeGrafter"/>
</dbReference>
<keyword evidence="2" id="KW-0472">Membrane</keyword>
<feature type="region of interest" description="Disordered" evidence="1">
    <location>
        <begin position="133"/>
        <end position="154"/>
    </location>
</feature>
<keyword evidence="2" id="KW-1133">Transmembrane helix</keyword>
<gene>
    <name evidence="4" type="ORF">CAMP_LOCUS14950</name>
</gene>
<proteinExistence type="predicted"/>
<dbReference type="OrthoDB" id="5829916at2759"/>
<evidence type="ECO:0008006" key="6">
    <source>
        <dbReference type="Google" id="ProtNLM"/>
    </source>
</evidence>
<keyword evidence="2" id="KW-0812">Transmembrane</keyword>
<name>A0A9P1IUD2_9PELO</name>
<dbReference type="PANTHER" id="PTHR15191">
    <property type="entry name" value="PROTEIN CBG20567"/>
    <property type="match status" value="1"/>
</dbReference>
<evidence type="ECO:0000256" key="2">
    <source>
        <dbReference type="SAM" id="Phobius"/>
    </source>
</evidence>
<dbReference type="AlphaFoldDB" id="A0A9P1IUD2"/>